<accession>A0A4Q5M1E9</accession>
<dbReference type="InterPro" id="IPR006311">
    <property type="entry name" value="TAT_signal"/>
</dbReference>
<dbReference type="Proteomes" id="UP000293162">
    <property type="component" value="Unassembled WGS sequence"/>
</dbReference>
<dbReference type="PANTHER" id="PTHR12110">
    <property type="entry name" value="HYDROXYPYRUVATE ISOMERASE"/>
    <property type="match status" value="1"/>
</dbReference>
<dbReference type="InterPro" id="IPR050312">
    <property type="entry name" value="IolE/XylAMocC-like"/>
</dbReference>
<keyword evidence="2" id="KW-0413">Isomerase</keyword>
<dbReference type="Pfam" id="PF01261">
    <property type="entry name" value="AP_endonuc_2"/>
    <property type="match status" value="1"/>
</dbReference>
<evidence type="ECO:0000259" key="1">
    <source>
        <dbReference type="Pfam" id="PF01261"/>
    </source>
</evidence>
<feature type="domain" description="Xylose isomerase-like TIM barrel" evidence="1">
    <location>
        <begin position="53"/>
        <end position="274"/>
    </location>
</feature>
<evidence type="ECO:0000313" key="3">
    <source>
        <dbReference type="Proteomes" id="UP000293162"/>
    </source>
</evidence>
<protein>
    <submittedName>
        <fullName evidence="2">Sugar phosphate isomerase/epimerase</fullName>
    </submittedName>
</protein>
<dbReference type="OrthoDB" id="9779184at2"/>
<organism evidence="2 3">
    <name type="scientific">Emticicia agri</name>
    <dbReference type="NCBI Taxonomy" id="2492393"/>
    <lineage>
        <taxon>Bacteria</taxon>
        <taxon>Pseudomonadati</taxon>
        <taxon>Bacteroidota</taxon>
        <taxon>Cytophagia</taxon>
        <taxon>Cytophagales</taxon>
        <taxon>Leadbetterellaceae</taxon>
        <taxon>Emticicia</taxon>
    </lineage>
</organism>
<gene>
    <name evidence="2" type="ORF">EWM59_09015</name>
</gene>
<dbReference type="SUPFAM" id="SSF51658">
    <property type="entry name" value="Xylose isomerase-like"/>
    <property type="match status" value="1"/>
</dbReference>
<dbReference type="EMBL" id="SEWF01000010">
    <property type="protein sequence ID" value="RYU96028.1"/>
    <property type="molecule type" value="Genomic_DNA"/>
</dbReference>
<proteinExistence type="predicted"/>
<dbReference type="PANTHER" id="PTHR12110:SF41">
    <property type="entry name" value="INOSOSE DEHYDRATASE"/>
    <property type="match status" value="1"/>
</dbReference>
<evidence type="ECO:0000313" key="2">
    <source>
        <dbReference type="EMBL" id="RYU96028.1"/>
    </source>
</evidence>
<comment type="caution">
    <text evidence="2">The sequence shown here is derived from an EMBL/GenBank/DDBJ whole genome shotgun (WGS) entry which is preliminary data.</text>
</comment>
<dbReference type="GO" id="GO:0016853">
    <property type="term" value="F:isomerase activity"/>
    <property type="evidence" value="ECO:0007669"/>
    <property type="project" value="UniProtKB-KW"/>
</dbReference>
<reference evidence="2 3" key="1">
    <citation type="submission" date="2019-02" db="EMBL/GenBank/DDBJ databases">
        <title>Bacterial novel species Emticicia sp. 17J42-9 isolated from soil.</title>
        <authorList>
            <person name="Jung H.-Y."/>
        </authorList>
    </citation>
    <scope>NUCLEOTIDE SEQUENCE [LARGE SCALE GENOMIC DNA]</scope>
    <source>
        <strain evidence="2 3">17J42-9</strain>
    </source>
</reference>
<dbReference type="InterPro" id="IPR013022">
    <property type="entry name" value="Xyl_isomerase-like_TIM-brl"/>
</dbReference>
<keyword evidence="3" id="KW-1185">Reference proteome</keyword>
<dbReference type="Gene3D" id="3.20.20.150">
    <property type="entry name" value="Divalent-metal-dependent TIM barrel enzymes"/>
    <property type="match status" value="1"/>
</dbReference>
<dbReference type="InterPro" id="IPR036237">
    <property type="entry name" value="Xyl_isomerase-like_sf"/>
</dbReference>
<sequence length="300" mass="33308">MFNPMNRRDFLTQASLLTASSLISFESLATAKIKHKMAYSAITWNGNDLIAIKDIAALGFKGIQLRANTYAPFKDKPQDLKDLLDQNGLTLAMFSSGNVGIQDDISKDLETHLNHARFVKALGGNSLQITNVSRPKDRNPTTEELKKYAKNMSEVAKQVLGETGVQPAWHNHMHQLGETPEEVEIVATSMDTKYIKLELDVAHYTQGGGNAAEAVIKYKDILHATHIKDTKPVESKSGYQFVELGQGRVDFPAIFKALEKIKFKGWNVIELDSVPVKGRTALESGQTSKKYLESINIKFS</sequence>
<dbReference type="AlphaFoldDB" id="A0A4Q5M1E9"/>
<name>A0A4Q5M1E9_9BACT</name>
<dbReference type="PROSITE" id="PS51318">
    <property type="entry name" value="TAT"/>
    <property type="match status" value="1"/>
</dbReference>